<dbReference type="Proteomes" id="UP001319921">
    <property type="component" value="Chromosome"/>
</dbReference>
<dbReference type="GO" id="GO:0016810">
    <property type="term" value="F:hydrolase activity, acting on carbon-nitrogen (but not peptide) bonds"/>
    <property type="evidence" value="ECO:0007669"/>
    <property type="project" value="InterPro"/>
</dbReference>
<sequence length="411" mass="47951">MEIRNNTYTLRKCKFIVNYDKVIEDKNIIIQDNFIKDIGEETEGDEIDCSKYVVIPGIVNAHTHTPMIILRGYYDDAELPVWLEKMWQFEKKYQLEAMNLSSELAILEMLSKGTTAFVDMYFNPDGIRELSRKYGIRAYAGYTFLDSLFEPYEIDMKQRQLREDNLFKPIINVHSVYATSINTLKLARQLSEEQNTWVHIHVSETRREIYEIKKKYGKFPVELLHEFNLTKNSQLVHLGWIASWEINYVNHATHCPTSNMKLATAGFFPFREMLERGLNVTIGTDGPASNNSLDMFREMKNAVLLQRHSYWDTSIKAYHVFKAATEEGYKLIGVKGGRVEKGYIADLVLIRKDPLYPLRKDRILSNIVYNSVGEYVEKVIVNGKIVYDEDKLITFNKRREELLKLLDKVIP</sequence>
<keyword evidence="1" id="KW-0378">Hydrolase</keyword>
<gene>
    <name evidence="3" type="ORF">SACC_03040</name>
</gene>
<dbReference type="PANTHER" id="PTHR43794">
    <property type="entry name" value="AMINOHYDROLASE SSNA-RELATED"/>
    <property type="match status" value="1"/>
</dbReference>
<dbReference type="KEGG" id="scas:SACC_03040"/>
<name>A0AAQ4CNA6_9CREN</name>
<dbReference type="CDD" id="cd01298">
    <property type="entry name" value="ATZ_TRZ_like"/>
    <property type="match status" value="1"/>
</dbReference>
<dbReference type="PANTHER" id="PTHR43794:SF11">
    <property type="entry name" value="AMIDOHYDROLASE-RELATED DOMAIN-CONTAINING PROTEIN"/>
    <property type="match status" value="1"/>
</dbReference>
<dbReference type="SUPFAM" id="SSF51556">
    <property type="entry name" value="Metallo-dependent hydrolases"/>
    <property type="match status" value="1"/>
</dbReference>
<proteinExistence type="predicted"/>
<dbReference type="AlphaFoldDB" id="A0AAQ4CNA6"/>
<protein>
    <submittedName>
        <fullName evidence="3">N-ethylammeline chlorohydrolase</fullName>
    </submittedName>
</protein>
<dbReference type="InterPro" id="IPR006680">
    <property type="entry name" value="Amidohydro-rel"/>
</dbReference>
<evidence type="ECO:0000313" key="3">
    <source>
        <dbReference type="EMBL" id="BDB97287.1"/>
    </source>
</evidence>
<dbReference type="Gene3D" id="3.20.20.140">
    <property type="entry name" value="Metal-dependent hydrolases"/>
    <property type="match status" value="1"/>
</dbReference>
<evidence type="ECO:0000313" key="4">
    <source>
        <dbReference type="Proteomes" id="UP001319921"/>
    </source>
</evidence>
<dbReference type="Pfam" id="PF01979">
    <property type="entry name" value="Amidohydro_1"/>
    <property type="match status" value="1"/>
</dbReference>
<reference evidence="3 4" key="1">
    <citation type="journal article" date="2022" name="Microbiol. Resour. Announc.">
        <title>Complete Genome Sequence of the Hyperthermophilic and Acidophilic Archaeon Saccharolobus caldissimus Strain HS-3T.</title>
        <authorList>
            <person name="Sakai H.D."/>
            <person name="Kurosawa N."/>
        </authorList>
    </citation>
    <scope>NUCLEOTIDE SEQUENCE [LARGE SCALE GENOMIC DNA]</scope>
    <source>
        <strain evidence="3 4">JCM32116</strain>
    </source>
</reference>
<feature type="domain" description="Amidohydrolase-related" evidence="2">
    <location>
        <begin position="53"/>
        <end position="386"/>
    </location>
</feature>
<accession>A0AAQ4CNA6</accession>
<dbReference type="RefSeq" id="WP_229571298.1">
    <property type="nucleotide sequence ID" value="NZ_AP025226.1"/>
</dbReference>
<dbReference type="Gene3D" id="2.30.40.10">
    <property type="entry name" value="Urease, subunit C, domain 1"/>
    <property type="match status" value="1"/>
</dbReference>
<dbReference type="InterPro" id="IPR011059">
    <property type="entry name" value="Metal-dep_hydrolase_composite"/>
</dbReference>
<dbReference type="SUPFAM" id="SSF51338">
    <property type="entry name" value="Composite domain of metallo-dependent hydrolases"/>
    <property type="match status" value="1"/>
</dbReference>
<dbReference type="InterPro" id="IPR032466">
    <property type="entry name" value="Metal_Hydrolase"/>
</dbReference>
<dbReference type="InterPro" id="IPR050287">
    <property type="entry name" value="MTA/SAH_deaminase"/>
</dbReference>
<organism evidence="3 4">
    <name type="scientific">Saccharolobus caldissimus</name>
    <dbReference type="NCBI Taxonomy" id="1702097"/>
    <lineage>
        <taxon>Archaea</taxon>
        <taxon>Thermoproteota</taxon>
        <taxon>Thermoprotei</taxon>
        <taxon>Sulfolobales</taxon>
        <taxon>Sulfolobaceae</taxon>
        <taxon>Saccharolobus</taxon>
    </lineage>
</organism>
<keyword evidence="4" id="KW-1185">Reference proteome</keyword>
<evidence type="ECO:0000256" key="1">
    <source>
        <dbReference type="ARBA" id="ARBA00022801"/>
    </source>
</evidence>
<dbReference type="EMBL" id="AP025226">
    <property type="protein sequence ID" value="BDB97287.1"/>
    <property type="molecule type" value="Genomic_DNA"/>
</dbReference>
<evidence type="ECO:0000259" key="2">
    <source>
        <dbReference type="Pfam" id="PF01979"/>
    </source>
</evidence>
<dbReference type="GeneID" id="68865032"/>